<comment type="subcellular location">
    <subcellularLocation>
        <location evidence="1 7">Cytoplasm</location>
    </subcellularLocation>
</comment>
<proteinExistence type="inferred from homology"/>
<dbReference type="InterPro" id="IPR006131">
    <property type="entry name" value="Asp_carbamoyltransf_Asp/Orn-bd"/>
</dbReference>
<comment type="pathway">
    <text evidence="7">Amino-acid biosynthesis; L-arginine biosynthesis; L-arginine from L-ornithine and carbamoyl phosphate: step 1/3.</text>
</comment>
<reference evidence="10 11" key="1">
    <citation type="journal article" date="2001" name="Nature">
        <title>Complete genome sequence of Salmonella enterica serovar Typhimurium LT2.</title>
        <authorList>
            <person name="McClelland M."/>
            <person name="Sanderson K.E."/>
            <person name="Spieth J."/>
            <person name="Clifton S.W."/>
            <person name="Latreille P."/>
            <person name="Courtney L."/>
            <person name="Porwollik S."/>
            <person name="Ali J."/>
            <person name="Dante M."/>
            <person name="Du F."/>
            <person name="Hou S."/>
            <person name="Layman D."/>
            <person name="Leonard S."/>
            <person name="Nguyen C."/>
            <person name="Scott K."/>
            <person name="Holmes A."/>
            <person name="Grewal N."/>
            <person name="Mulvaney E."/>
            <person name="Ryan E."/>
            <person name="Sun H."/>
            <person name="Florea L."/>
            <person name="Miller W."/>
            <person name="Stoneking T."/>
            <person name="Nhan M."/>
            <person name="Waterston R."/>
            <person name="Wilson R.K."/>
        </authorList>
    </citation>
    <scope>NUCLEOTIDE SEQUENCE [LARGE SCALE GENOMIC DNA]</scope>
    <source>
        <strain evidence="11">ATCC 700721 / MGH 78578</strain>
    </source>
</reference>
<evidence type="ECO:0000256" key="3">
    <source>
        <dbReference type="ARBA" id="ARBA00013007"/>
    </source>
</evidence>
<keyword evidence="4 7" id="KW-0963">Cytoplasm</keyword>
<feature type="binding site" evidence="7">
    <location>
        <position position="89"/>
    </location>
    <ligand>
        <name>carbamoyl phosphate</name>
        <dbReference type="ChEBI" id="CHEBI:58228"/>
    </ligand>
</feature>
<feature type="binding site" evidence="7">
    <location>
        <position position="238"/>
    </location>
    <ligand>
        <name>L-ornithine</name>
        <dbReference type="ChEBI" id="CHEBI:46911"/>
    </ligand>
</feature>
<feature type="binding site" evidence="7">
    <location>
        <begin position="140"/>
        <end position="143"/>
    </location>
    <ligand>
        <name>carbamoyl phosphate</name>
        <dbReference type="ChEBI" id="CHEBI:58228"/>
    </ligand>
</feature>
<dbReference type="AlphaFoldDB" id="A6THH6"/>
<evidence type="ECO:0000259" key="9">
    <source>
        <dbReference type="Pfam" id="PF02729"/>
    </source>
</evidence>
<feature type="binding site" evidence="7">
    <location>
        <begin position="280"/>
        <end position="281"/>
    </location>
    <ligand>
        <name>carbamoyl phosphate</name>
        <dbReference type="ChEBI" id="CHEBI:58228"/>
    </ligand>
</feature>
<dbReference type="FunFam" id="3.40.50.1370:FF:000004">
    <property type="entry name" value="Ornithine carbamoyltransferase"/>
    <property type="match status" value="1"/>
</dbReference>
<dbReference type="InterPro" id="IPR006130">
    <property type="entry name" value="Asp/Orn_carbamoylTrfase"/>
</dbReference>
<dbReference type="KEGG" id="kpn:KPN_04659"/>
<feature type="binding site" evidence="7">
    <location>
        <position position="326"/>
    </location>
    <ligand>
        <name>carbamoyl phosphate</name>
        <dbReference type="ChEBI" id="CHEBI:58228"/>
    </ligand>
</feature>
<dbReference type="GO" id="GO:0004585">
    <property type="term" value="F:ornithine carbamoyltransferase activity"/>
    <property type="evidence" value="ECO:0007669"/>
    <property type="project" value="UniProtKB-UniRule"/>
</dbReference>
<evidence type="ECO:0000313" key="11">
    <source>
        <dbReference type="Proteomes" id="UP000000265"/>
    </source>
</evidence>
<dbReference type="HOGENOM" id="CLU_043846_3_1_6"/>
<evidence type="ECO:0000259" key="8">
    <source>
        <dbReference type="Pfam" id="PF00185"/>
    </source>
</evidence>
<dbReference type="UniPathway" id="UPA00068">
    <property type="reaction ID" value="UER00112"/>
</dbReference>
<dbReference type="InterPro" id="IPR036901">
    <property type="entry name" value="Asp/Orn_carbamoylTrfase_sf"/>
</dbReference>
<gene>
    <name evidence="7 10" type="primary">argI</name>
    <name evidence="10" type="ORF">KPN_04659</name>
</gene>
<accession>A6THH6</accession>
<keyword evidence="5 7" id="KW-0808">Transferase</keyword>
<dbReference type="EMBL" id="CP000647">
    <property type="protein sequence ID" value="ABR80010.1"/>
    <property type="molecule type" value="Genomic_DNA"/>
</dbReference>
<dbReference type="PRINTS" id="PR00100">
    <property type="entry name" value="AOTCASE"/>
</dbReference>
<dbReference type="PANTHER" id="PTHR45753">
    <property type="entry name" value="ORNITHINE CARBAMOYLTRANSFERASE, MITOCHONDRIAL"/>
    <property type="match status" value="1"/>
</dbReference>
<comment type="similarity">
    <text evidence="2 7">Belongs to the aspartate/ornithine carbamoyltransferase superfamily. OTCase family.</text>
</comment>
<dbReference type="GO" id="GO:0042450">
    <property type="term" value="P:L-arginine biosynthetic process via ornithine"/>
    <property type="evidence" value="ECO:0007669"/>
    <property type="project" value="UniProtKB-UniRule"/>
</dbReference>
<organism evidence="10 11">
    <name type="scientific">Klebsiella pneumoniae subsp. pneumoniae (strain ATCC 700721 / MGH 78578)</name>
    <dbReference type="NCBI Taxonomy" id="272620"/>
    <lineage>
        <taxon>Bacteria</taxon>
        <taxon>Pseudomonadati</taxon>
        <taxon>Pseudomonadota</taxon>
        <taxon>Gammaproteobacteria</taxon>
        <taxon>Enterobacterales</taxon>
        <taxon>Enterobacteriaceae</taxon>
        <taxon>Klebsiella/Raoultella group</taxon>
        <taxon>Klebsiella</taxon>
        <taxon>Klebsiella pneumoniae complex</taxon>
    </lineage>
</organism>
<feature type="domain" description="Aspartate/ornithine carbamoyltransferase carbamoyl-P binding" evidence="9">
    <location>
        <begin position="13"/>
        <end position="153"/>
    </location>
</feature>
<reference evidence="10 11" key="2">
    <citation type="submission" date="2006-09" db="EMBL/GenBank/DDBJ databases">
        <authorList>
            <consortium name="The Klebsiella pneumonia Genome Sequencing Project"/>
            <person name="McClelland M."/>
            <person name="Sanderson E.K."/>
            <person name="Spieth J."/>
            <person name="Clifton W.S."/>
            <person name="Latreille P."/>
            <person name="Sabo A."/>
            <person name="Pepin K."/>
            <person name="Bhonagiri V."/>
            <person name="Porwollik S."/>
            <person name="Ali J."/>
            <person name="Wilson R.K."/>
        </authorList>
    </citation>
    <scope>NUCLEOTIDE SEQUENCE [LARGE SCALE GENOMIC DNA]</scope>
    <source>
        <strain evidence="11">ATCC 700721 / MGH 78578</strain>
    </source>
</reference>
<dbReference type="GO" id="GO:0019240">
    <property type="term" value="P:citrulline biosynthetic process"/>
    <property type="evidence" value="ECO:0007669"/>
    <property type="project" value="UniProtKB-ARBA"/>
</dbReference>
<sequence>MPGEGTMSAFYQKHFLKLLDFTPAEITALLELAAKLKADKKNGIEVQKLAGKNIALIFEKDSTRTRCSFEVAAYDQGARVTYLGPSGSQIGHKESIKDTARVLGRMYDGIQYRGHGQEVVETLAQYAGVPVWNGLTNEFHPTQLLADLLTMKEHLPGKAFNQMTLVYAGDARNNMGNSMLEAAALTGLDLRLVAPSACWPEAALVETCTALAKQQGGNITLTEDIAAGVKGADFIYTDVWVSMGEAKEKWAERIALLRDYQVNSAMLALTGNPQVKFLHCLPAFHDDQTTLGKQMAADYGLHGGMEVTDEVFESAASVVFDQAENRMHTIKAVMVATLSK</sequence>
<dbReference type="InterPro" id="IPR024904">
    <property type="entry name" value="OTCase_ArgI"/>
</dbReference>
<name>A6THH6_KLEP7</name>
<dbReference type="Pfam" id="PF00185">
    <property type="entry name" value="OTCace"/>
    <property type="match status" value="1"/>
</dbReference>
<dbReference type="SUPFAM" id="SSF53671">
    <property type="entry name" value="Aspartate/ornithine carbamoyltransferase"/>
    <property type="match status" value="1"/>
</dbReference>
<evidence type="ECO:0000256" key="1">
    <source>
        <dbReference type="ARBA" id="ARBA00004496"/>
    </source>
</evidence>
<feature type="binding site" evidence="7">
    <location>
        <begin position="242"/>
        <end position="243"/>
    </location>
    <ligand>
        <name>L-ornithine</name>
        <dbReference type="ChEBI" id="CHEBI:46911"/>
    </ligand>
</feature>
<evidence type="ECO:0000256" key="2">
    <source>
        <dbReference type="ARBA" id="ARBA00007805"/>
    </source>
</evidence>
<dbReference type="HAMAP" id="MF_01109">
    <property type="entry name" value="OTCase"/>
    <property type="match status" value="1"/>
</dbReference>
<feature type="binding site" evidence="7">
    <location>
        <begin position="62"/>
        <end position="65"/>
    </location>
    <ligand>
        <name>carbamoyl phosphate</name>
        <dbReference type="ChEBI" id="CHEBI:58228"/>
    </ligand>
</feature>
<feature type="binding site" evidence="7">
    <location>
        <position position="174"/>
    </location>
    <ligand>
        <name>L-ornithine</name>
        <dbReference type="ChEBI" id="CHEBI:46911"/>
    </ligand>
</feature>
<dbReference type="InterPro" id="IPR006132">
    <property type="entry name" value="Asp/Orn_carbamoyltranf_P-bd"/>
</dbReference>
<dbReference type="PaxDb" id="272620-KPN_04659"/>
<dbReference type="GO" id="GO:0016597">
    <property type="term" value="F:amino acid binding"/>
    <property type="evidence" value="ECO:0007669"/>
    <property type="project" value="InterPro"/>
</dbReference>
<protein>
    <recommendedName>
        <fullName evidence="3 7">Ornithine carbamoyltransferase</fullName>
        <shortName evidence="7">OTCase</shortName>
        <ecNumber evidence="3 7">2.1.3.3</ecNumber>
    </recommendedName>
</protein>
<evidence type="ECO:0000256" key="4">
    <source>
        <dbReference type="ARBA" id="ARBA00022490"/>
    </source>
</evidence>
<dbReference type="Pfam" id="PF02729">
    <property type="entry name" value="OTCace_N"/>
    <property type="match status" value="1"/>
</dbReference>
<dbReference type="PRINTS" id="PR00102">
    <property type="entry name" value="OTCASE"/>
</dbReference>
<evidence type="ECO:0000313" key="10">
    <source>
        <dbReference type="EMBL" id="ABR80010.1"/>
    </source>
</evidence>
<keyword evidence="7" id="KW-0028">Amino-acid biosynthesis</keyword>
<dbReference type="NCBIfam" id="NF009213">
    <property type="entry name" value="PRK12562.1"/>
    <property type="match status" value="1"/>
</dbReference>
<evidence type="ECO:0000256" key="5">
    <source>
        <dbReference type="ARBA" id="ARBA00022679"/>
    </source>
</evidence>
<dbReference type="STRING" id="272620.KPN_04659"/>
<dbReference type="Gene3D" id="3.40.50.1370">
    <property type="entry name" value="Aspartate/ornithine carbamoyltransferase"/>
    <property type="match status" value="2"/>
</dbReference>
<dbReference type="InterPro" id="IPR002292">
    <property type="entry name" value="Orn/put_carbamltrans"/>
</dbReference>
<dbReference type="GO" id="GO:0005737">
    <property type="term" value="C:cytoplasm"/>
    <property type="evidence" value="ECO:0007669"/>
    <property type="project" value="UniProtKB-SubCell"/>
</dbReference>
<evidence type="ECO:0000256" key="6">
    <source>
        <dbReference type="ARBA" id="ARBA00048772"/>
    </source>
</evidence>
<dbReference type="EnsemblBacteria" id="ABR80010">
    <property type="protein sequence ID" value="ABR80010"/>
    <property type="gene ID" value="KPN_04659"/>
</dbReference>
<dbReference type="PROSITE" id="PS00097">
    <property type="entry name" value="CARBAMOYLTRANSFERASE"/>
    <property type="match status" value="1"/>
</dbReference>
<evidence type="ECO:0000256" key="7">
    <source>
        <dbReference type="HAMAP-Rule" id="MF_01109"/>
    </source>
</evidence>
<dbReference type="EC" id="2.1.3.3" evidence="3 7"/>
<dbReference type="Proteomes" id="UP000000265">
    <property type="component" value="Chromosome"/>
</dbReference>
<keyword evidence="7" id="KW-0055">Arginine biosynthesis</keyword>
<feature type="domain" description="Aspartate/ornithine carbamoyltransferase Asp/Orn-binding" evidence="8">
    <location>
        <begin position="162"/>
        <end position="336"/>
    </location>
</feature>
<dbReference type="PANTHER" id="PTHR45753:SF4">
    <property type="entry name" value="ORNITHINE CARBAMOYLTRANSFERASE SUBUNIT F-RELATED"/>
    <property type="match status" value="1"/>
</dbReference>
<comment type="catalytic activity">
    <reaction evidence="6 7">
        <text>carbamoyl phosphate + L-ornithine = L-citrulline + phosphate + H(+)</text>
        <dbReference type="Rhea" id="RHEA:19513"/>
        <dbReference type="ChEBI" id="CHEBI:15378"/>
        <dbReference type="ChEBI" id="CHEBI:43474"/>
        <dbReference type="ChEBI" id="CHEBI:46911"/>
        <dbReference type="ChEBI" id="CHEBI:57743"/>
        <dbReference type="ChEBI" id="CHEBI:58228"/>
        <dbReference type="EC" id="2.1.3.3"/>
    </reaction>
</comment>
<dbReference type="NCBIfam" id="TIGR00658">
    <property type="entry name" value="orni_carb_tr"/>
    <property type="match status" value="1"/>
</dbReference>
<feature type="binding site" evidence="7">
    <location>
        <position position="113"/>
    </location>
    <ligand>
        <name>carbamoyl phosphate</name>
        <dbReference type="ChEBI" id="CHEBI:58228"/>
    </ligand>
</feature>